<keyword evidence="2" id="KW-1185">Reference proteome</keyword>
<dbReference type="Proteomes" id="UP001148629">
    <property type="component" value="Unassembled WGS sequence"/>
</dbReference>
<comment type="caution">
    <text evidence="1">The sequence shown here is derived from an EMBL/GenBank/DDBJ whole genome shotgun (WGS) entry which is preliminary data.</text>
</comment>
<accession>A0ACC1SNA6</accession>
<organism evidence="1 2">
    <name type="scientific">Fusarium decemcellulare</name>
    <dbReference type="NCBI Taxonomy" id="57161"/>
    <lineage>
        <taxon>Eukaryota</taxon>
        <taxon>Fungi</taxon>
        <taxon>Dikarya</taxon>
        <taxon>Ascomycota</taxon>
        <taxon>Pezizomycotina</taxon>
        <taxon>Sordariomycetes</taxon>
        <taxon>Hypocreomycetidae</taxon>
        <taxon>Hypocreales</taxon>
        <taxon>Nectriaceae</taxon>
        <taxon>Fusarium</taxon>
        <taxon>Fusarium decemcellulare species complex</taxon>
    </lineage>
</organism>
<reference evidence="1" key="1">
    <citation type="submission" date="2022-08" db="EMBL/GenBank/DDBJ databases">
        <title>Genome Sequence of Fusarium decemcellulare.</title>
        <authorList>
            <person name="Buettner E."/>
        </authorList>
    </citation>
    <scope>NUCLEOTIDE SEQUENCE</scope>
    <source>
        <strain evidence="1">Babe19</strain>
    </source>
</reference>
<sequence length="288" mass="32569">MDLAVCGTCGVQYDTQSVSSCRICDDPRQYVPPTGQWWTTLGELRDSARYKNVFEEDEFDSRVISVQTEPAVAIGQRAFLLCSDAGNVLWDCITYIDDATVEHINGLGGIQAIVISHPHYFSTALHWAEAFNCKVYISAEDQEWVMRRGSAHVFWKDREMSLLDDRFVAVKVAGHFPGSSVLLWRAKRKLFIADSILVVPSGVYHEDRPTGTASFTFMWSYPNMIPLPPDDVHNIWKAVSKLDFEDAHSAFATRDARGRAKERMLESAQLYVRAMGYLDHAVHQEVLT</sequence>
<dbReference type="EMBL" id="JANRMS010000257">
    <property type="protein sequence ID" value="KAJ3543187.1"/>
    <property type="molecule type" value="Genomic_DNA"/>
</dbReference>
<evidence type="ECO:0000313" key="2">
    <source>
        <dbReference type="Proteomes" id="UP001148629"/>
    </source>
</evidence>
<gene>
    <name evidence="1" type="ORF">NM208_g3706</name>
</gene>
<evidence type="ECO:0000313" key="1">
    <source>
        <dbReference type="EMBL" id="KAJ3543187.1"/>
    </source>
</evidence>
<proteinExistence type="predicted"/>
<protein>
    <submittedName>
        <fullName evidence="1">Uncharacterized protein</fullName>
    </submittedName>
</protein>
<name>A0ACC1SNA6_9HYPO</name>